<dbReference type="Proteomes" id="UP001169069">
    <property type="component" value="Unassembled WGS sequence"/>
</dbReference>
<dbReference type="NCBIfam" id="NF041874">
    <property type="entry name" value="EPS_EpsC"/>
    <property type="match status" value="1"/>
</dbReference>
<keyword evidence="4" id="KW-0677">Repeat</keyword>
<proteinExistence type="inferred from homology"/>
<dbReference type="NCBIfam" id="TIGR01172">
    <property type="entry name" value="cysE"/>
    <property type="match status" value="1"/>
</dbReference>
<dbReference type="GO" id="GO:0009001">
    <property type="term" value="F:serine O-acetyltransferase activity"/>
    <property type="evidence" value="ECO:0007669"/>
    <property type="project" value="UniProtKB-EC"/>
</dbReference>
<dbReference type="CDD" id="cd03354">
    <property type="entry name" value="LbH_SAT"/>
    <property type="match status" value="1"/>
</dbReference>
<organism evidence="8 9">
    <name type="scientific">Sulfurovum zhangzhouensis</name>
    <dbReference type="NCBI Taxonomy" id="3019067"/>
    <lineage>
        <taxon>Bacteria</taxon>
        <taxon>Pseudomonadati</taxon>
        <taxon>Campylobacterota</taxon>
        <taxon>Epsilonproteobacteria</taxon>
        <taxon>Campylobacterales</taxon>
        <taxon>Sulfurovaceae</taxon>
        <taxon>Sulfurovum</taxon>
    </lineage>
</organism>
<keyword evidence="3 7" id="KW-0808">Transferase</keyword>
<keyword evidence="2" id="KW-0028">Amino-acid biosynthesis</keyword>
<dbReference type="InterPro" id="IPR045304">
    <property type="entry name" value="LbH_SAT"/>
</dbReference>
<evidence type="ECO:0000313" key="8">
    <source>
        <dbReference type="EMBL" id="MDM5270766.1"/>
    </source>
</evidence>
<comment type="similarity">
    <text evidence="1 7">Belongs to the transferase hexapeptide repeat family.</text>
</comment>
<reference evidence="8" key="1">
    <citation type="submission" date="2023-01" db="EMBL/GenBank/DDBJ databases">
        <title>Sulfurovum sp. zt1-1 genome assembly.</title>
        <authorList>
            <person name="Wang J."/>
        </authorList>
    </citation>
    <scope>NUCLEOTIDE SEQUENCE</scope>
    <source>
        <strain evidence="8">Zt1-1</strain>
    </source>
</reference>
<dbReference type="InterPro" id="IPR001451">
    <property type="entry name" value="Hexapep"/>
</dbReference>
<evidence type="ECO:0000256" key="7">
    <source>
        <dbReference type="PIRNR" id="PIRNR000441"/>
    </source>
</evidence>
<accession>A0ABT7QVL1</accession>
<dbReference type="SUPFAM" id="SSF51161">
    <property type="entry name" value="Trimeric LpxA-like enzymes"/>
    <property type="match status" value="1"/>
</dbReference>
<dbReference type="Gene3D" id="1.10.3130.10">
    <property type="entry name" value="serine acetyltransferase, domain 1"/>
    <property type="match status" value="1"/>
</dbReference>
<dbReference type="InterPro" id="IPR011004">
    <property type="entry name" value="Trimer_LpxA-like_sf"/>
</dbReference>
<name>A0ABT7QVL1_9BACT</name>
<evidence type="ECO:0000256" key="2">
    <source>
        <dbReference type="ARBA" id="ARBA00022605"/>
    </source>
</evidence>
<keyword evidence="5 7" id="KW-0012">Acyltransferase</keyword>
<dbReference type="RefSeq" id="WP_289412042.1">
    <property type="nucleotide sequence ID" value="NZ_JAQIBD010000001.1"/>
</dbReference>
<evidence type="ECO:0000256" key="3">
    <source>
        <dbReference type="ARBA" id="ARBA00022679"/>
    </source>
</evidence>
<comment type="caution">
    <text evidence="8">The sequence shown here is derived from an EMBL/GenBank/DDBJ whole genome shotgun (WGS) entry which is preliminary data.</text>
</comment>
<comment type="catalytic activity">
    <reaction evidence="6 7">
        <text>L-serine + acetyl-CoA = O-acetyl-L-serine + CoA</text>
        <dbReference type="Rhea" id="RHEA:24560"/>
        <dbReference type="ChEBI" id="CHEBI:33384"/>
        <dbReference type="ChEBI" id="CHEBI:57287"/>
        <dbReference type="ChEBI" id="CHEBI:57288"/>
        <dbReference type="ChEBI" id="CHEBI:58340"/>
        <dbReference type="EC" id="2.3.1.30"/>
    </reaction>
</comment>
<protein>
    <recommendedName>
        <fullName evidence="7">Serine acetyltransferase</fullName>
        <ecNumber evidence="7">2.3.1.30</ecNumber>
    </recommendedName>
</protein>
<dbReference type="PANTHER" id="PTHR42811">
    <property type="entry name" value="SERINE ACETYLTRANSFERASE"/>
    <property type="match status" value="1"/>
</dbReference>
<evidence type="ECO:0000313" key="9">
    <source>
        <dbReference type="Proteomes" id="UP001169069"/>
    </source>
</evidence>
<sequence>MNPFSLIKEDFTNVKENDPALHSTFELFFNYPGLWALLFHRLAHSLYQKGLRFLPRFISAIGQFLTTVDIHPAAQIGRRVFIDHGVGVVIGETAIIGDDVVIYQQVTLGGVSLNKGKRHPTVGDNVVIGAGAKVLGNITIGNGAKIGANSVVIKNVPEKATAVGIPARVLKCETPETKLNHNVIPDVNKEIFEYLLKRIEILEDAIESGESKDIKQKDQKLEVDYDNFIHSMD</sequence>
<evidence type="ECO:0000256" key="6">
    <source>
        <dbReference type="ARBA" id="ARBA00049486"/>
    </source>
</evidence>
<keyword evidence="9" id="KW-1185">Reference proteome</keyword>
<evidence type="ECO:0000256" key="4">
    <source>
        <dbReference type="ARBA" id="ARBA00022737"/>
    </source>
</evidence>
<evidence type="ECO:0000256" key="5">
    <source>
        <dbReference type="ARBA" id="ARBA00023315"/>
    </source>
</evidence>
<dbReference type="Pfam" id="PF00132">
    <property type="entry name" value="Hexapep"/>
    <property type="match status" value="1"/>
</dbReference>
<dbReference type="PROSITE" id="PS00101">
    <property type="entry name" value="HEXAPEP_TRANSFERASES"/>
    <property type="match status" value="1"/>
</dbReference>
<dbReference type="EC" id="2.3.1.30" evidence="7"/>
<dbReference type="Gene3D" id="2.160.10.10">
    <property type="entry name" value="Hexapeptide repeat proteins"/>
    <property type="match status" value="1"/>
</dbReference>
<dbReference type="PIRSF" id="PIRSF000441">
    <property type="entry name" value="CysE"/>
    <property type="match status" value="1"/>
</dbReference>
<dbReference type="InterPro" id="IPR053376">
    <property type="entry name" value="Serine_acetyltransferase"/>
</dbReference>
<dbReference type="InterPro" id="IPR042122">
    <property type="entry name" value="Ser_AcTrfase_N_sf"/>
</dbReference>
<dbReference type="EMBL" id="JAQIBD010000001">
    <property type="protein sequence ID" value="MDM5270766.1"/>
    <property type="molecule type" value="Genomic_DNA"/>
</dbReference>
<gene>
    <name evidence="8" type="primary">cysE</name>
    <name evidence="8" type="ORF">PGH07_01085</name>
</gene>
<dbReference type="InterPro" id="IPR005881">
    <property type="entry name" value="Ser_O-AcTrfase"/>
</dbReference>
<evidence type="ECO:0000256" key="1">
    <source>
        <dbReference type="ARBA" id="ARBA00007274"/>
    </source>
</evidence>
<dbReference type="InterPro" id="IPR018357">
    <property type="entry name" value="Hexapep_transf_CS"/>
</dbReference>